<dbReference type="EMBL" id="BBMS01000110">
    <property type="protein sequence ID" value="GAL30769.1"/>
    <property type="molecule type" value="Genomic_DNA"/>
</dbReference>
<comment type="caution">
    <text evidence="2">The sequence shown here is derived from an EMBL/GenBank/DDBJ whole genome shotgun (WGS) entry which is preliminary data.</text>
</comment>
<reference evidence="3" key="1">
    <citation type="submission" date="2014-09" db="EMBL/GenBank/DDBJ databases">
        <title>Vibrio variabilis JCM 19239. (C206) whole genome shotgun sequence.</title>
        <authorList>
            <person name="Sawabe T."/>
            <person name="Meirelles P."/>
            <person name="Nakanishi M."/>
            <person name="Sayaka M."/>
            <person name="Hattori M."/>
            <person name="Ohkuma M."/>
        </authorList>
    </citation>
    <scope>NUCLEOTIDE SEQUENCE [LARGE SCALE GENOMIC DNA]</scope>
    <source>
        <strain evidence="3">JCM 19239</strain>
    </source>
</reference>
<dbReference type="PANTHER" id="PTHR35342">
    <property type="entry name" value="TRICARBOXYLIC TRANSPORT PROTEIN"/>
    <property type="match status" value="1"/>
</dbReference>
<dbReference type="Proteomes" id="UP000029223">
    <property type="component" value="Unassembled WGS sequence"/>
</dbReference>
<accession>A0ABQ0JPU3</accession>
<proteinExistence type="predicted"/>
<dbReference type="PANTHER" id="PTHR35342:SF5">
    <property type="entry name" value="TRICARBOXYLIC TRANSPORT PROTEIN"/>
    <property type="match status" value="1"/>
</dbReference>
<dbReference type="Pfam" id="PF01970">
    <property type="entry name" value="TctA"/>
    <property type="match status" value="1"/>
</dbReference>
<feature type="domain" description="DUF112" evidence="1">
    <location>
        <begin position="13"/>
        <end position="76"/>
    </location>
</feature>
<evidence type="ECO:0000259" key="1">
    <source>
        <dbReference type="Pfam" id="PF01970"/>
    </source>
</evidence>
<evidence type="ECO:0000313" key="3">
    <source>
        <dbReference type="Proteomes" id="UP000029223"/>
    </source>
</evidence>
<dbReference type="InterPro" id="IPR002823">
    <property type="entry name" value="DUF112_TM"/>
</dbReference>
<evidence type="ECO:0000313" key="2">
    <source>
        <dbReference type="EMBL" id="GAL30769.1"/>
    </source>
</evidence>
<keyword evidence="3" id="KW-1185">Reference proteome</keyword>
<sequence>MLVQISLRLSHMAKRKVMSKTPEKFGTGVPEAISAPEAANNGVTGGALIPMLTLGVPGDAVAAIMIGALTVQGLQPVHYCSRTTQRPSTLSLSDYLLPMSACWCLVSIA</sequence>
<name>A0ABQ0JPU3_9VIBR</name>
<gene>
    <name evidence="2" type="ORF">JCM19239_6209</name>
</gene>
<protein>
    <submittedName>
        <fullName evidence="2">Tricarboxylate transport membrane protein TctA</fullName>
    </submittedName>
</protein>
<organism evidence="2 3">
    <name type="scientific">Vibrio variabilis</name>
    <dbReference type="NCBI Taxonomy" id="990271"/>
    <lineage>
        <taxon>Bacteria</taxon>
        <taxon>Pseudomonadati</taxon>
        <taxon>Pseudomonadota</taxon>
        <taxon>Gammaproteobacteria</taxon>
        <taxon>Vibrionales</taxon>
        <taxon>Vibrionaceae</taxon>
        <taxon>Vibrio</taxon>
    </lineage>
</organism>